<dbReference type="EMBL" id="JAUSWJ010000001">
    <property type="protein sequence ID" value="MDQ0514441.1"/>
    <property type="molecule type" value="Genomic_DNA"/>
</dbReference>
<gene>
    <name evidence="2" type="ORF">QO015_000054</name>
</gene>
<dbReference type="Proteomes" id="UP001223743">
    <property type="component" value="Unassembled WGS sequence"/>
</dbReference>
<dbReference type="RefSeq" id="WP_266282237.1">
    <property type="nucleotide sequence ID" value="NZ_JAPKNF010000001.1"/>
</dbReference>
<feature type="transmembrane region" description="Helical" evidence="1">
    <location>
        <begin position="106"/>
        <end position="126"/>
    </location>
</feature>
<evidence type="ECO:0000313" key="3">
    <source>
        <dbReference type="Proteomes" id="UP001223743"/>
    </source>
</evidence>
<feature type="transmembrane region" description="Helical" evidence="1">
    <location>
        <begin position="233"/>
        <end position="256"/>
    </location>
</feature>
<feature type="transmembrane region" description="Helical" evidence="1">
    <location>
        <begin position="326"/>
        <end position="342"/>
    </location>
</feature>
<accession>A0ABU0M0G4</accession>
<feature type="transmembrane region" description="Helical" evidence="1">
    <location>
        <begin position="160"/>
        <end position="178"/>
    </location>
</feature>
<sequence length="556" mass="60768">MRDHAETAAYEGPSLVRASLRSLPFAAIFAVVFLANLAYSQRTGRFASEPTYDDVIYLADAYIRLAFAPGNGLFSVVASFWHLAPHAIVSTLTAMAGYWAFGPSDVSPYLANGWVLALYFVVITYLTRPLGSLFDRVLLVATLAFVPVAHAMVTEFRPDMAAGLVFALALWAICTIDFRQVTVRRRVGIVALAAFATIMKPSAVVLTIPALGFAVLATLVAQGALVREDRLKVIGSALISVALYAAMLLPFAILLAGETVSYIYDVLITDADIWTTPGDRWFHLNYHLFGPGGHQALGHFRRVGLWVLVIDLLVYVRFPAYRKRGVLPYTATLVVVFVAMSVSREKTVFQGSFFYLPFLLAAVAAFVRLVSAALALRPELARTSLRAALAIVLAVEIVALPLGGAYFPRADEGSEANRLLPKVKDAIVALRRDEWLGSPSCSARAMSLSVTNYDPLTPETVQLSLAKAGIQLSTDYNFLARSLDEAMATIDLADLVLMVDPGASQRNTWTPISAFVPEIFDRLSNQPGVRRIEVGTYRQKPYWLFVKPHCEPVSSP</sequence>
<feature type="transmembrane region" description="Helical" evidence="1">
    <location>
        <begin position="354"/>
        <end position="376"/>
    </location>
</feature>
<feature type="transmembrane region" description="Helical" evidence="1">
    <location>
        <begin position="190"/>
        <end position="221"/>
    </location>
</feature>
<keyword evidence="3" id="KW-1185">Reference proteome</keyword>
<feature type="transmembrane region" description="Helical" evidence="1">
    <location>
        <begin position="133"/>
        <end position="154"/>
    </location>
</feature>
<feature type="transmembrane region" description="Helical" evidence="1">
    <location>
        <begin position="20"/>
        <end position="39"/>
    </location>
</feature>
<keyword evidence="1" id="KW-1133">Transmembrane helix</keyword>
<evidence type="ECO:0000313" key="2">
    <source>
        <dbReference type="EMBL" id="MDQ0514441.1"/>
    </source>
</evidence>
<organism evidence="2 3">
    <name type="scientific">Kaistia geumhonensis</name>
    <dbReference type="NCBI Taxonomy" id="410839"/>
    <lineage>
        <taxon>Bacteria</taxon>
        <taxon>Pseudomonadati</taxon>
        <taxon>Pseudomonadota</taxon>
        <taxon>Alphaproteobacteria</taxon>
        <taxon>Hyphomicrobiales</taxon>
        <taxon>Kaistiaceae</taxon>
        <taxon>Kaistia</taxon>
    </lineage>
</organism>
<feature type="transmembrane region" description="Helical" evidence="1">
    <location>
        <begin position="388"/>
        <end position="408"/>
    </location>
</feature>
<keyword evidence="1" id="KW-0812">Transmembrane</keyword>
<reference evidence="2 3" key="1">
    <citation type="submission" date="2023-07" db="EMBL/GenBank/DDBJ databases">
        <title>Genomic Encyclopedia of Type Strains, Phase IV (KMG-IV): sequencing the most valuable type-strain genomes for metagenomic binning, comparative biology and taxonomic classification.</title>
        <authorList>
            <person name="Goeker M."/>
        </authorList>
    </citation>
    <scope>NUCLEOTIDE SEQUENCE [LARGE SCALE GENOMIC DNA]</scope>
    <source>
        <strain evidence="2 3">B1-1</strain>
    </source>
</reference>
<name>A0ABU0M0G4_9HYPH</name>
<keyword evidence="1" id="KW-0472">Membrane</keyword>
<proteinExistence type="predicted"/>
<evidence type="ECO:0008006" key="4">
    <source>
        <dbReference type="Google" id="ProtNLM"/>
    </source>
</evidence>
<evidence type="ECO:0000256" key="1">
    <source>
        <dbReference type="SAM" id="Phobius"/>
    </source>
</evidence>
<feature type="transmembrane region" description="Helical" evidence="1">
    <location>
        <begin position="73"/>
        <end position="100"/>
    </location>
</feature>
<comment type="caution">
    <text evidence="2">The sequence shown here is derived from an EMBL/GenBank/DDBJ whole genome shotgun (WGS) entry which is preliminary data.</text>
</comment>
<protein>
    <recommendedName>
        <fullName evidence="4">Glycosyltransferase RgtA/B/C/D-like domain-containing protein</fullName>
    </recommendedName>
</protein>